<feature type="region of interest" description="Disordered" evidence="1">
    <location>
        <begin position="39"/>
        <end position="74"/>
    </location>
</feature>
<evidence type="ECO:0000256" key="2">
    <source>
        <dbReference type="SAM" id="Phobius"/>
    </source>
</evidence>
<keyword evidence="3" id="KW-0808">Transferase</keyword>
<feature type="region of interest" description="Disordered" evidence="1">
    <location>
        <begin position="92"/>
        <end position="113"/>
    </location>
</feature>
<dbReference type="EMBL" id="CABDUW010000029">
    <property type="protein sequence ID" value="VTJ53428.1"/>
    <property type="molecule type" value="Genomic_DNA"/>
</dbReference>
<evidence type="ECO:0000313" key="4">
    <source>
        <dbReference type="EMBL" id="VTJ53428.1"/>
    </source>
</evidence>
<dbReference type="Proteomes" id="UP000335636">
    <property type="component" value="Unassembled WGS sequence"/>
</dbReference>
<accession>A0A5E4A8G0</accession>
<evidence type="ECO:0000313" key="5">
    <source>
        <dbReference type="Proteomes" id="UP000335636"/>
    </source>
</evidence>
<sequence>MNDCEISSKLVALGSLGTTVLIFSLRMGKHAAMETKLTLRSSGPSLLPPAGTQAASERSRAGQDDHRRSARHLRQHAGRVAILACGSLSLRGRQQSQEAGMKVALSPPQGSRT</sequence>
<gene>
    <name evidence="3" type="ORF">GHT09_017794</name>
    <name evidence="4" type="ORF">MONAX_5E035530</name>
</gene>
<evidence type="ECO:0000313" key="3">
    <source>
        <dbReference type="EMBL" id="KAF7470949.1"/>
    </source>
</evidence>
<dbReference type="EMBL" id="WJEC01006891">
    <property type="protein sequence ID" value="KAF7470949.1"/>
    <property type="molecule type" value="Genomic_DNA"/>
</dbReference>
<protein>
    <submittedName>
        <fullName evidence="3">Dolichyl-diphosphooligosaccharide--protein glycosyltransferase subunit 4</fullName>
    </submittedName>
</protein>
<reference evidence="3" key="2">
    <citation type="submission" date="2020-08" db="EMBL/GenBank/DDBJ databases">
        <authorList>
            <person name="Shumante A."/>
            <person name="Zimin A.V."/>
            <person name="Puiu D."/>
            <person name="Salzberg S.L."/>
        </authorList>
    </citation>
    <scope>NUCLEOTIDE SEQUENCE</scope>
    <source>
        <strain evidence="3">WC2-LM</strain>
        <tissue evidence="3">Liver</tissue>
    </source>
</reference>
<keyword evidence="2" id="KW-0472">Membrane</keyword>
<organism evidence="4 5">
    <name type="scientific">Marmota monax</name>
    <name type="common">Woodchuck</name>
    <dbReference type="NCBI Taxonomy" id="9995"/>
    <lineage>
        <taxon>Eukaryota</taxon>
        <taxon>Metazoa</taxon>
        <taxon>Chordata</taxon>
        <taxon>Craniata</taxon>
        <taxon>Vertebrata</taxon>
        <taxon>Euteleostomi</taxon>
        <taxon>Mammalia</taxon>
        <taxon>Eutheria</taxon>
        <taxon>Euarchontoglires</taxon>
        <taxon>Glires</taxon>
        <taxon>Rodentia</taxon>
        <taxon>Sciuromorpha</taxon>
        <taxon>Sciuridae</taxon>
        <taxon>Xerinae</taxon>
        <taxon>Marmotini</taxon>
        <taxon>Marmota</taxon>
    </lineage>
</organism>
<keyword evidence="5" id="KW-1185">Reference proteome</keyword>
<keyword evidence="2" id="KW-1133">Transmembrane helix</keyword>
<feature type="compositionally biased region" description="Basic and acidic residues" evidence="1">
    <location>
        <begin position="57"/>
        <end position="67"/>
    </location>
</feature>
<feature type="transmembrane region" description="Helical" evidence="2">
    <location>
        <begin position="6"/>
        <end position="25"/>
    </location>
</feature>
<name>A0A5E4A8G0_MARMO</name>
<dbReference type="AlphaFoldDB" id="A0A5E4A8G0"/>
<dbReference type="GO" id="GO:0016740">
    <property type="term" value="F:transferase activity"/>
    <property type="evidence" value="ECO:0007669"/>
    <property type="project" value="UniProtKB-KW"/>
</dbReference>
<dbReference type="Proteomes" id="UP000662637">
    <property type="component" value="Unassembled WGS sequence"/>
</dbReference>
<reference evidence="4 5" key="1">
    <citation type="submission" date="2019-04" db="EMBL/GenBank/DDBJ databases">
        <authorList>
            <person name="Alioto T."/>
            <person name="Alioto T."/>
        </authorList>
    </citation>
    <scope>NUCLEOTIDE SEQUENCE [LARGE SCALE GENOMIC DNA]</scope>
</reference>
<proteinExistence type="predicted"/>
<evidence type="ECO:0000256" key="1">
    <source>
        <dbReference type="SAM" id="MobiDB-lite"/>
    </source>
</evidence>
<keyword evidence="2" id="KW-0812">Transmembrane</keyword>